<evidence type="ECO:0000313" key="1">
    <source>
        <dbReference type="EMBL" id="KGX92362.1"/>
    </source>
</evidence>
<dbReference type="InterPro" id="IPR038735">
    <property type="entry name" value="MSMEG_1276-like_NTP-PPase_dom"/>
</dbReference>
<reference evidence="1 2" key="1">
    <citation type="submission" date="2013-08" db="EMBL/GenBank/DDBJ databases">
        <authorList>
            <person name="Huang J."/>
            <person name="Wang G."/>
        </authorList>
    </citation>
    <scope>NUCLEOTIDE SEQUENCE [LARGE SCALE GENOMIC DNA]</scope>
    <source>
        <strain evidence="1 2">JSM 076056</strain>
    </source>
</reference>
<dbReference type="RefSeq" id="WP_026800496.1">
    <property type="nucleotide sequence ID" value="NZ_AULI01000008.1"/>
</dbReference>
<dbReference type="STRING" id="1385510.GCA_000425205_02123"/>
<dbReference type="SUPFAM" id="SSF101386">
    <property type="entry name" value="all-alpha NTP pyrophosphatases"/>
    <property type="match status" value="1"/>
</dbReference>
<gene>
    <name evidence="1" type="ORF">N781_16555</name>
</gene>
<organism evidence="1 2">
    <name type="scientific">Pontibacillus halophilus JSM 076056 = DSM 19796</name>
    <dbReference type="NCBI Taxonomy" id="1385510"/>
    <lineage>
        <taxon>Bacteria</taxon>
        <taxon>Bacillati</taxon>
        <taxon>Bacillota</taxon>
        <taxon>Bacilli</taxon>
        <taxon>Bacillales</taxon>
        <taxon>Bacillaceae</taxon>
        <taxon>Pontibacillus</taxon>
    </lineage>
</organism>
<dbReference type="AlphaFoldDB" id="A0A0A5I947"/>
<comment type="caution">
    <text evidence="1">The sequence shown here is derived from an EMBL/GenBank/DDBJ whole genome shotgun (WGS) entry which is preliminary data.</text>
</comment>
<accession>A0A0A5I947</accession>
<keyword evidence="1" id="KW-0378">Hydrolase</keyword>
<dbReference type="eggNOG" id="COG4997">
    <property type="taxonomic scope" value="Bacteria"/>
</dbReference>
<dbReference type="OrthoDB" id="9813491at2"/>
<protein>
    <submittedName>
        <fullName evidence="1">Phosphoribosyl-ATP pyrophosphohydrolase</fullName>
    </submittedName>
</protein>
<evidence type="ECO:0000313" key="2">
    <source>
        <dbReference type="Proteomes" id="UP000030528"/>
    </source>
</evidence>
<dbReference type="Proteomes" id="UP000030528">
    <property type="component" value="Unassembled WGS sequence"/>
</dbReference>
<keyword evidence="2" id="KW-1185">Reference proteome</keyword>
<dbReference type="EMBL" id="AVPE01000006">
    <property type="protein sequence ID" value="KGX92362.1"/>
    <property type="molecule type" value="Genomic_DNA"/>
</dbReference>
<proteinExistence type="predicted"/>
<dbReference type="CDD" id="cd11532">
    <property type="entry name" value="NTP-PPase_COG4997"/>
    <property type="match status" value="1"/>
</dbReference>
<name>A0A0A5I947_9BACI</name>
<sequence>MTVYNKLVRDGILDDIQKSGNEFEFQVLEDGAFEDALHKKLQEEVEEVISAEDNESTLEELSDVLEVVKALADLKGSSLKQLEEMRRNKVEEKGAFKERFYLIDVLDGEEEE</sequence>
<dbReference type="GO" id="GO:0016787">
    <property type="term" value="F:hydrolase activity"/>
    <property type="evidence" value="ECO:0007669"/>
    <property type="project" value="UniProtKB-KW"/>
</dbReference>